<evidence type="ECO:0000313" key="5">
    <source>
        <dbReference type="Proteomes" id="UP000028999"/>
    </source>
</evidence>
<sequence>MGDVSSVISSGFRASKDWFFENTKYILELEDYLEDLQTVAPRLEAVKIDLQNQLEMAERKGLRGFHEFKVWISEIGAIQPKITKLLEDRTAEIQRLSMYGYCSSNFFLTYRYGKDVSETLEKVQRTLSSKPSGEVVARMGPPPGIEERATQRTVSLENMLEATWSRLMENEVGIMGLYGMGGIGKTTLLKQINQKLLEKKDEFGVVIFVVVSQNLQVEKIQNEIDVLISKFANCICSYSRIVSNIVFCTKDDELKTTGGVFKDGLDPPTPGSATKFVPCSSKRNSVPSSIKLALTLPSASLPVRVPTSAKITDSAISDHDLRPSASSILRTIKDSCSRANSPSNELNPTSSQHGSVELGIASDKLVPSTSRPHSFTDKESDTTDEIKLGTAIDVLTTPEADRRATNDKLTTPGADLGATIDELGISGNVREISTGKLGATVDELATPRADLEDTVDKLSPVTTSATIDEPSPNKQTGGETSLYKRQADHKTKLSSPFTTKSLGLFSHRPQAQLTPHDQIELGLFSHRPQARLSLHDQISRSLLPQTASSAHPSRPNRARSLLPQTASSAPPPNRARSLLELEEPRAQHCQP</sequence>
<evidence type="ECO:0000256" key="1">
    <source>
        <dbReference type="ARBA" id="ARBA00022821"/>
    </source>
</evidence>
<feature type="domain" description="NB-ARC" evidence="3">
    <location>
        <begin position="157"/>
        <end position="224"/>
    </location>
</feature>
<dbReference type="PANTHER" id="PTHR33463">
    <property type="entry name" value="NB-ARC DOMAIN-CONTAINING PROTEIN-RELATED"/>
    <property type="match status" value="1"/>
</dbReference>
<name>A0A078H0G9_BRANA</name>
<evidence type="ECO:0000259" key="3">
    <source>
        <dbReference type="Pfam" id="PF00931"/>
    </source>
</evidence>
<accession>A0A078H0G9</accession>
<reference evidence="4 5" key="1">
    <citation type="journal article" date="2014" name="Science">
        <title>Plant genetics. Early allopolyploid evolution in the post-Neolithic Brassica napus oilseed genome.</title>
        <authorList>
            <person name="Chalhoub B."/>
            <person name="Denoeud F."/>
            <person name="Liu S."/>
            <person name="Parkin I.A."/>
            <person name="Tang H."/>
            <person name="Wang X."/>
            <person name="Chiquet J."/>
            <person name="Belcram H."/>
            <person name="Tong C."/>
            <person name="Samans B."/>
            <person name="Correa M."/>
            <person name="Da Silva C."/>
            <person name="Just J."/>
            <person name="Falentin C."/>
            <person name="Koh C.S."/>
            <person name="Le Clainche I."/>
            <person name="Bernard M."/>
            <person name="Bento P."/>
            <person name="Noel B."/>
            <person name="Labadie K."/>
            <person name="Alberti A."/>
            <person name="Charles M."/>
            <person name="Arnaud D."/>
            <person name="Guo H."/>
            <person name="Daviaud C."/>
            <person name="Alamery S."/>
            <person name="Jabbari K."/>
            <person name="Zhao M."/>
            <person name="Edger P.P."/>
            <person name="Chelaifa H."/>
            <person name="Tack D."/>
            <person name="Lassalle G."/>
            <person name="Mestiri I."/>
            <person name="Schnel N."/>
            <person name="Le Paslier M.C."/>
            <person name="Fan G."/>
            <person name="Renault V."/>
            <person name="Bayer P.E."/>
            <person name="Golicz A.A."/>
            <person name="Manoli S."/>
            <person name="Lee T.H."/>
            <person name="Thi V.H."/>
            <person name="Chalabi S."/>
            <person name="Hu Q."/>
            <person name="Fan C."/>
            <person name="Tollenaere R."/>
            <person name="Lu Y."/>
            <person name="Battail C."/>
            <person name="Shen J."/>
            <person name="Sidebottom C.H."/>
            <person name="Wang X."/>
            <person name="Canaguier A."/>
            <person name="Chauveau A."/>
            <person name="Berard A."/>
            <person name="Deniot G."/>
            <person name="Guan M."/>
            <person name="Liu Z."/>
            <person name="Sun F."/>
            <person name="Lim Y.P."/>
            <person name="Lyons E."/>
            <person name="Town C.D."/>
            <person name="Bancroft I."/>
            <person name="Wang X."/>
            <person name="Meng J."/>
            <person name="Ma J."/>
            <person name="Pires J.C."/>
            <person name="King G.J."/>
            <person name="Brunel D."/>
            <person name="Delourme R."/>
            <person name="Renard M."/>
            <person name="Aury J.M."/>
            <person name="Adams K.L."/>
            <person name="Batley J."/>
            <person name="Snowdon R.J."/>
            <person name="Tost J."/>
            <person name="Edwards D."/>
            <person name="Zhou Y."/>
            <person name="Hua W."/>
            <person name="Sharpe A.G."/>
            <person name="Paterson A.H."/>
            <person name="Guan C."/>
            <person name="Wincker P."/>
        </authorList>
    </citation>
    <scope>NUCLEOTIDE SEQUENCE [LARGE SCALE GENOMIC DNA]</scope>
    <source>
        <strain evidence="5">cv. Darmor-bzh</strain>
    </source>
</reference>
<feature type="compositionally biased region" description="Polar residues" evidence="2">
    <location>
        <begin position="460"/>
        <end position="479"/>
    </location>
</feature>
<proteinExistence type="predicted"/>
<feature type="region of interest" description="Disordered" evidence="2">
    <location>
        <begin position="545"/>
        <end position="591"/>
    </location>
</feature>
<dbReference type="InterPro" id="IPR002182">
    <property type="entry name" value="NB-ARC"/>
</dbReference>
<dbReference type="AlphaFoldDB" id="A0A078H0G9"/>
<keyword evidence="1" id="KW-0611">Plant defense</keyword>
<dbReference type="Gene3D" id="3.40.50.300">
    <property type="entry name" value="P-loop containing nucleotide triphosphate hydrolases"/>
    <property type="match status" value="1"/>
</dbReference>
<organism evidence="4 5">
    <name type="scientific">Brassica napus</name>
    <name type="common">Rape</name>
    <dbReference type="NCBI Taxonomy" id="3708"/>
    <lineage>
        <taxon>Eukaryota</taxon>
        <taxon>Viridiplantae</taxon>
        <taxon>Streptophyta</taxon>
        <taxon>Embryophyta</taxon>
        <taxon>Tracheophyta</taxon>
        <taxon>Spermatophyta</taxon>
        <taxon>Magnoliopsida</taxon>
        <taxon>eudicotyledons</taxon>
        <taxon>Gunneridae</taxon>
        <taxon>Pentapetalae</taxon>
        <taxon>rosids</taxon>
        <taxon>malvids</taxon>
        <taxon>Brassicales</taxon>
        <taxon>Brassicaceae</taxon>
        <taxon>Brassiceae</taxon>
        <taxon>Brassica</taxon>
    </lineage>
</organism>
<dbReference type="Gramene" id="CDY32180">
    <property type="protein sequence ID" value="CDY32180"/>
    <property type="gene ID" value="GSBRNA2T00051562001"/>
</dbReference>
<protein>
    <submittedName>
        <fullName evidence="4">BnaCnng06890D protein</fullName>
    </submittedName>
</protein>
<dbReference type="EMBL" id="LK032288">
    <property type="protein sequence ID" value="CDY32180.1"/>
    <property type="molecule type" value="Genomic_DNA"/>
</dbReference>
<gene>
    <name evidence="4" type="primary">BnaCnng06890D</name>
    <name evidence="4" type="ORF">GSBRNA2T00051562001</name>
</gene>
<evidence type="ECO:0000313" key="4">
    <source>
        <dbReference type="EMBL" id="CDY32180.1"/>
    </source>
</evidence>
<keyword evidence="5" id="KW-1185">Reference proteome</keyword>
<feature type="compositionally biased region" description="Basic and acidic residues" evidence="2">
    <location>
        <begin position="577"/>
        <end position="591"/>
    </location>
</feature>
<dbReference type="Proteomes" id="UP000028999">
    <property type="component" value="Unassembled WGS sequence"/>
</dbReference>
<feature type="region of interest" description="Disordered" evidence="2">
    <location>
        <begin position="363"/>
        <end position="383"/>
    </location>
</feature>
<dbReference type="InterPro" id="IPR050905">
    <property type="entry name" value="Plant_NBS-LRR"/>
</dbReference>
<feature type="region of interest" description="Disordered" evidence="2">
    <location>
        <begin position="452"/>
        <end position="501"/>
    </location>
</feature>
<dbReference type="InterPro" id="IPR027417">
    <property type="entry name" value="P-loop_NTPase"/>
</dbReference>
<dbReference type="PANTHER" id="PTHR33463:SF220">
    <property type="entry name" value="NB-ARC DOMAIN-CONTAINING PROTEIN"/>
    <property type="match status" value="1"/>
</dbReference>
<evidence type="ECO:0000256" key="2">
    <source>
        <dbReference type="SAM" id="MobiDB-lite"/>
    </source>
</evidence>
<feature type="compositionally biased region" description="Basic and acidic residues" evidence="2">
    <location>
        <begin position="374"/>
        <end position="383"/>
    </location>
</feature>
<dbReference type="SUPFAM" id="SSF52540">
    <property type="entry name" value="P-loop containing nucleoside triphosphate hydrolases"/>
    <property type="match status" value="1"/>
</dbReference>
<dbReference type="Pfam" id="PF00931">
    <property type="entry name" value="NB-ARC"/>
    <property type="match status" value="1"/>
</dbReference>
<dbReference type="PaxDb" id="3708-A0A078H0G9"/>
<dbReference type="GO" id="GO:0043531">
    <property type="term" value="F:ADP binding"/>
    <property type="evidence" value="ECO:0007669"/>
    <property type="project" value="InterPro"/>
</dbReference>